<evidence type="ECO:0000313" key="6">
    <source>
        <dbReference type="Proteomes" id="UP000570361"/>
    </source>
</evidence>
<keyword evidence="3" id="KW-0804">Transcription</keyword>
<keyword evidence="6" id="KW-1185">Reference proteome</keyword>
<protein>
    <submittedName>
        <fullName evidence="5">AraC-like DNA-binding protein</fullName>
    </submittedName>
</protein>
<dbReference type="PANTHER" id="PTHR43280:SF2">
    <property type="entry name" value="HTH-TYPE TRANSCRIPTIONAL REGULATOR EXSA"/>
    <property type="match status" value="1"/>
</dbReference>
<dbReference type="Pfam" id="PF02311">
    <property type="entry name" value="AraC_binding"/>
    <property type="match status" value="1"/>
</dbReference>
<dbReference type="InterPro" id="IPR003313">
    <property type="entry name" value="AraC-bd"/>
</dbReference>
<evidence type="ECO:0000259" key="4">
    <source>
        <dbReference type="PROSITE" id="PS01124"/>
    </source>
</evidence>
<dbReference type="Proteomes" id="UP000570361">
    <property type="component" value="Unassembled WGS sequence"/>
</dbReference>
<dbReference type="InterPro" id="IPR009057">
    <property type="entry name" value="Homeodomain-like_sf"/>
</dbReference>
<reference evidence="5 6" key="1">
    <citation type="submission" date="2020-08" db="EMBL/GenBank/DDBJ databases">
        <title>Genomic Encyclopedia of Type Strains, Phase III (KMG-III): the genomes of soil and plant-associated and newly described type strains.</title>
        <authorList>
            <person name="Whitman W."/>
        </authorList>
    </citation>
    <scope>NUCLEOTIDE SEQUENCE [LARGE SCALE GENOMIC DNA]</scope>
    <source>
        <strain evidence="5 6">CECT 5862</strain>
    </source>
</reference>
<dbReference type="PANTHER" id="PTHR43280">
    <property type="entry name" value="ARAC-FAMILY TRANSCRIPTIONAL REGULATOR"/>
    <property type="match status" value="1"/>
</dbReference>
<sequence>MRSNVSLSFANGLPLAVYTVGMDQQIAITRLEGFSAHQVLITLSGAGKFRELRQEQWKLLEPGSLLYIPANVPNEYMPVDGDAWHVGYTTYLENKSGALSSWGFGEEAFVGMLSDLSHTCALIQRIWKNSGPEHNPWAATESLTALCLEILKQMHSNNLNLSPAMSSSSGSMQESIVDSTLRFIHDHLSRPITVTELAARAGYSPKQLTRFFKQQTGQTPLQYLQALRLQTAHLLLIDNPHLTVRHASAAVGMEPVYFNRLYKRTFGCTPTQSRR</sequence>
<comment type="caution">
    <text evidence="5">The sequence shown here is derived from an EMBL/GenBank/DDBJ whole genome shotgun (WGS) entry which is preliminary data.</text>
</comment>
<proteinExistence type="predicted"/>
<dbReference type="SUPFAM" id="SSF46689">
    <property type="entry name" value="Homeodomain-like"/>
    <property type="match status" value="1"/>
</dbReference>
<dbReference type="RefSeq" id="WP_246427795.1">
    <property type="nucleotide sequence ID" value="NZ_JACHXK010000010.1"/>
</dbReference>
<dbReference type="GO" id="GO:0003700">
    <property type="term" value="F:DNA-binding transcription factor activity"/>
    <property type="evidence" value="ECO:0007669"/>
    <property type="project" value="InterPro"/>
</dbReference>
<dbReference type="Gene3D" id="1.10.10.60">
    <property type="entry name" value="Homeodomain-like"/>
    <property type="match status" value="2"/>
</dbReference>
<keyword evidence="1" id="KW-0805">Transcription regulation</keyword>
<dbReference type="Pfam" id="PF12833">
    <property type="entry name" value="HTH_18"/>
    <property type="match status" value="1"/>
</dbReference>
<dbReference type="AlphaFoldDB" id="A0A7W5B0Q8"/>
<evidence type="ECO:0000313" key="5">
    <source>
        <dbReference type="EMBL" id="MBB3112127.1"/>
    </source>
</evidence>
<gene>
    <name evidence="5" type="ORF">FHS18_004205</name>
</gene>
<dbReference type="SMART" id="SM00342">
    <property type="entry name" value="HTH_ARAC"/>
    <property type="match status" value="1"/>
</dbReference>
<keyword evidence="2 5" id="KW-0238">DNA-binding</keyword>
<evidence type="ECO:0000256" key="2">
    <source>
        <dbReference type="ARBA" id="ARBA00023125"/>
    </source>
</evidence>
<organism evidence="5 6">
    <name type="scientific">Paenibacillus phyllosphaerae</name>
    <dbReference type="NCBI Taxonomy" id="274593"/>
    <lineage>
        <taxon>Bacteria</taxon>
        <taxon>Bacillati</taxon>
        <taxon>Bacillota</taxon>
        <taxon>Bacilli</taxon>
        <taxon>Bacillales</taxon>
        <taxon>Paenibacillaceae</taxon>
        <taxon>Paenibacillus</taxon>
    </lineage>
</organism>
<dbReference type="CDD" id="cd02208">
    <property type="entry name" value="cupin_RmlC-like"/>
    <property type="match status" value="1"/>
</dbReference>
<dbReference type="PROSITE" id="PS01124">
    <property type="entry name" value="HTH_ARAC_FAMILY_2"/>
    <property type="match status" value="1"/>
</dbReference>
<dbReference type="GO" id="GO:0043565">
    <property type="term" value="F:sequence-specific DNA binding"/>
    <property type="evidence" value="ECO:0007669"/>
    <property type="project" value="InterPro"/>
</dbReference>
<feature type="domain" description="HTH araC/xylS-type" evidence="4">
    <location>
        <begin position="178"/>
        <end position="275"/>
    </location>
</feature>
<evidence type="ECO:0000256" key="3">
    <source>
        <dbReference type="ARBA" id="ARBA00023163"/>
    </source>
</evidence>
<dbReference type="InterPro" id="IPR037923">
    <property type="entry name" value="HTH-like"/>
</dbReference>
<dbReference type="InterPro" id="IPR018060">
    <property type="entry name" value="HTH_AraC"/>
</dbReference>
<accession>A0A7W5B0Q8</accession>
<name>A0A7W5B0Q8_9BACL</name>
<dbReference type="SUPFAM" id="SSF51215">
    <property type="entry name" value="Regulatory protein AraC"/>
    <property type="match status" value="1"/>
</dbReference>
<evidence type="ECO:0000256" key="1">
    <source>
        <dbReference type="ARBA" id="ARBA00023015"/>
    </source>
</evidence>
<dbReference type="EMBL" id="JACHXK010000010">
    <property type="protein sequence ID" value="MBB3112127.1"/>
    <property type="molecule type" value="Genomic_DNA"/>
</dbReference>